<dbReference type="GO" id="GO:0007399">
    <property type="term" value="P:nervous system development"/>
    <property type="evidence" value="ECO:0007669"/>
    <property type="project" value="TreeGrafter"/>
</dbReference>
<keyword evidence="6 12" id="KW-0472">Membrane</keyword>
<dbReference type="SUPFAM" id="SSF110035">
    <property type="entry name" value="GDNF receptor-like"/>
    <property type="match status" value="1"/>
</dbReference>
<gene>
    <name evidence="14" type="primary">LOC107559068</name>
</gene>
<feature type="disulfide bond" evidence="10">
    <location>
        <begin position="291"/>
        <end position="297"/>
    </location>
</feature>
<evidence type="ECO:0000256" key="6">
    <source>
        <dbReference type="ARBA" id="ARBA00023136"/>
    </source>
</evidence>
<evidence type="ECO:0000259" key="13">
    <source>
        <dbReference type="SMART" id="SM00907"/>
    </source>
</evidence>
<keyword evidence="5" id="KW-0732">Signal</keyword>
<feature type="disulfide bond" evidence="10">
    <location>
        <begin position="192"/>
        <end position="198"/>
    </location>
</feature>
<feature type="disulfide bond" evidence="10">
    <location>
        <begin position="62"/>
        <end position="68"/>
    </location>
</feature>
<evidence type="ECO:0000256" key="8">
    <source>
        <dbReference type="ARBA" id="ARBA00023180"/>
    </source>
</evidence>
<evidence type="ECO:0000256" key="4">
    <source>
        <dbReference type="ARBA" id="ARBA00022622"/>
    </source>
</evidence>
<dbReference type="PRINTS" id="PR01316">
    <property type="entry name" value="GDNFRECEPTOR"/>
</dbReference>
<comment type="similarity">
    <text evidence="2">Belongs to the GDNFR family.</text>
</comment>
<evidence type="ECO:0000256" key="1">
    <source>
        <dbReference type="ARBA" id="ARBA00004609"/>
    </source>
</evidence>
<keyword evidence="9" id="KW-0449">Lipoprotein</keyword>
<feature type="domain" description="GDNF/GAS1" evidence="13">
    <location>
        <begin position="284"/>
        <end position="380"/>
    </location>
</feature>
<evidence type="ECO:0000256" key="7">
    <source>
        <dbReference type="ARBA" id="ARBA00023170"/>
    </source>
</evidence>
<dbReference type="AlphaFoldDB" id="A0A672QQV3"/>
<dbReference type="FunFam" id="1.10.220.110:FF:000001">
    <property type="entry name" value="GDNF family receptor alpha"/>
    <property type="match status" value="1"/>
</dbReference>
<dbReference type="InterPro" id="IPR037193">
    <property type="entry name" value="GDNF_alpha"/>
</dbReference>
<evidence type="ECO:0000256" key="11">
    <source>
        <dbReference type="SAM" id="MobiDB-lite"/>
    </source>
</evidence>
<feature type="disulfide bond" evidence="10">
    <location>
        <begin position="185"/>
        <end position="255"/>
    </location>
</feature>
<dbReference type="GO" id="GO:0038023">
    <property type="term" value="F:signaling receptor activity"/>
    <property type="evidence" value="ECO:0007669"/>
    <property type="project" value="InterPro"/>
</dbReference>
<evidence type="ECO:0000256" key="12">
    <source>
        <dbReference type="SAM" id="Phobius"/>
    </source>
</evidence>
<feature type="disulfide bond" evidence="10">
    <location>
        <begin position="209"/>
        <end position="233"/>
    </location>
</feature>
<keyword evidence="15" id="KW-1185">Reference proteome</keyword>
<feature type="disulfide bond" evidence="10">
    <location>
        <begin position="257"/>
        <end position="262"/>
    </location>
</feature>
<dbReference type="InParanoid" id="A0A672QQV3"/>
<dbReference type="FunCoup" id="A0A672QQV3">
    <property type="interactions" value="1010"/>
</dbReference>
<dbReference type="InterPro" id="IPR003438">
    <property type="entry name" value="GDNF_rcpt"/>
</dbReference>
<evidence type="ECO:0000256" key="3">
    <source>
        <dbReference type="ARBA" id="ARBA00022475"/>
    </source>
</evidence>
<dbReference type="GO" id="GO:0043235">
    <property type="term" value="C:receptor complex"/>
    <property type="evidence" value="ECO:0007669"/>
    <property type="project" value="TreeGrafter"/>
</dbReference>
<evidence type="ECO:0000256" key="10">
    <source>
        <dbReference type="PIRSR" id="PIRSR038071-1"/>
    </source>
</evidence>
<dbReference type="Gene3D" id="1.10.220.110">
    <property type="entry name" value="GDNF binding domain"/>
    <property type="match status" value="1"/>
</dbReference>
<feature type="disulfide bond" evidence="10">
    <location>
        <begin position="228"/>
        <end position="274"/>
    </location>
</feature>
<keyword evidence="3" id="KW-1003">Cell membrane</keyword>
<evidence type="ECO:0000313" key="15">
    <source>
        <dbReference type="Proteomes" id="UP000472262"/>
    </source>
</evidence>
<evidence type="ECO:0000256" key="2">
    <source>
        <dbReference type="ARBA" id="ARBA00005961"/>
    </source>
</evidence>
<dbReference type="Ensembl" id="ENSSGRT00000083475.1">
    <property type="protein sequence ID" value="ENSSGRP00000078401.1"/>
    <property type="gene ID" value="ENSSGRG00000039702.1"/>
</dbReference>
<feature type="region of interest" description="Disordered" evidence="11">
    <location>
        <begin position="391"/>
        <end position="411"/>
    </location>
</feature>
<feature type="disulfide bond" evidence="10">
    <location>
        <begin position="318"/>
        <end position="380"/>
    </location>
</feature>
<sequence length="499" mass="56228">MTARTAPFNARGLSIRNRNMYIYFYGFLLFLDELVLSMSGSSALSESGHQESMDCLRATEKCNQDQKCSHRFRILRQCLAGKDRNTMLANRDCQVALEVLQEMALFDCRCKRGMKKEMQCLQSYWSINIGLTEGEEFYEPSPYEPMTPHRHSDAFRLASIISGIQSGTSKGQPHCSDPSRPCNPCLDATKACNLNENCKRQRSNYISTCTRAQTQGQQPSQPQSQDSCNRKRCHKTLRLFFERVDTQYSYGLLFCSCKDQACAERRRQTIVPSCSYQDKTKPNCLQLRNTCRLDVHCRSRLADFHTNCQMTPHSISSCLNDDYQACLASYTRLIGTEMTPNYMDSGHSNFTISPWCTCRGSGNQEEECEKFLQDFRENTCLRNAIQAFGYGSLPKPDPQPTTGSVKPDLEPTVNIPKTTMEPGEEPCIISSCANLNALDCYPSKDYICESEVRSAKMKLSKPVPGSPPNTRVEDPRNSSPALSDVLMLGLLFALGNLAM</sequence>
<feature type="domain" description="GDNF/GAS1" evidence="13">
    <location>
        <begin position="185"/>
        <end position="274"/>
    </location>
</feature>
<evidence type="ECO:0000313" key="14">
    <source>
        <dbReference type="Ensembl" id="ENSSGRP00000078401.1"/>
    </source>
</evidence>
<feature type="domain" description="GDNF/GAS1" evidence="13">
    <location>
        <begin position="55"/>
        <end position="132"/>
    </location>
</feature>
<dbReference type="PANTHER" id="PTHR10269:SF4">
    <property type="entry name" value="GDNF FAMILY RECEPTOR ALPHA-2"/>
    <property type="match status" value="1"/>
</dbReference>
<dbReference type="GO" id="GO:0007169">
    <property type="term" value="P:cell surface receptor protein tyrosine kinase signaling pathway"/>
    <property type="evidence" value="ECO:0007669"/>
    <property type="project" value="UniProtKB-ARBA"/>
</dbReference>
<feature type="region of interest" description="Disordered" evidence="11">
    <location>
        <begin position="458"/>
        <end position="479"/>
    </location>
</feature>
<feature type="disulfide bond" evidence="10">
    <location>
        <begin position="308"/>
        <end position="326"/>
    </location>
</feature>
<comment type="subcellular location">
    <subcellularLocation>
        <location evidence="1">Cell membrane</location>
        <topology evidence="1">Lipid-anchor</topology>
        <topology evidence="1">GPI-anchor</topology>
    </subcellularLocation>
</comment>
<keyword evidence="12" id="KW-0812">Transmembrane</keyword>
<dbReference type="Pfam" id="PF02351">
    <property type="entry name" value="GDNF"/>
    <property type="match status" value="3"/>
</dbReference>
<dbReference type="InterPro" id="IPR016017">
    <property type="entry name" value="GDNF/GAS1"/>
</dbReference>
<protein>
    <submittedName>
        <fullName evidence="14">GDNF family receptor alpha-2-like</fullName>
    </submittedName>
</protein>
<feature type="disulfide bond" evidence="10">
    <location>
        <begin position="358"/>
        <end position="368"/>
    </location>
</feature>
<keyword evidence="10" id="KW-1015">Disulfide bond</keyword>
<evidence type="ECO:0000256" key="9">
    <source>
        <dbReference type="ARBA" id="ARBA00023288"/>
    </source>
</evidence>
<proteinExistence type="inferred from homology"/>
<name>A0A672QQV3_SINGR</name>
<dbReference type="PIRSF" id="PIRSF038071">
    <property type="entry name" value="GDNF_family_receptor_alpha"/>
    <property type="match status" value="1"/>
</dbReference>
<organism evidence="14 15">
    <name type="scientific">Sinocyclocheilus grahami</name>
    <name type="common">Dianchi golden-line fish</name>
    <name type="synonym">Barbus grahami</name>
    <dbReference type="NCBI Taxonomy" id="75366"/>
    <lineage>
        <taxon>Eukaryota</taxon>
        <taxon>Metazoa</taxon>
        <taxon>Chordata</taxon>
        <taxon>Craniata</taxon>
        <taxon>Vertebrata</taxon>
        <taxon>Euteleostomi</taxon>
        <taxon>Actinopterygii</taxon>
        <taxon>Neopterygii</taxon>
        <taxon>Teleostei</taxon>
        <taxon>Ostariophysi</taxon>
        <taxon>Cypriniformes</taxon>
        <taxon>Cyprinidae</taxon>
        <taxon>Cyprininae</taxon>
        <taxon>Sinocyclocheilus</taxon>
    </lineage>
</organism>
<keyword evidence="8" id="KW-0325">Glycoprotein</keyword>
<keyword evidence="7" id="KW-0675">Receptor</keyword>
<reference evidence="14" key="2">
    <citation type="submission" date="2025-09" db="UniProtKB">
        <authorList>
            <consortium name="Ensembl"/>
        </authorList>
    </citation>
    <scope>IDENTIFICATION</scope>
</reference>
<accession>A0A672QQV3</accession>
<feature type="transmembrane region" description="Helical" evidence="12">
    <location>
        <begin position="21"/>
        <end position="44"/>
    </location>
</feature>
<dbReference type="PANTHER" id="PTHR10269">
    <property type="entry name" value="GDNF RECEPTOR ALPHA"/>
    <property type="match status" value="1"/>
</dbReference>
<dbReference type="InterPro" id="IPR017372">
    <property type="entry name" value="Glial_neurotroph_fac_rcpt_a1/2"/>
</dbReference>
<dbReference type="Proteomes" id="UP000472262">
    <property type="component" value="Unassembled WGS sequence"/>
</dbReference>
<keyword evidence="12" id="KW-1133">Transmembrane helix</keyword>
<feature type="disulfide bond" evidence="10">
    <location>
        <begin position="284"/>
        <end position="356"/>
    </location>
</feature>
<keyword evidence="4" id="KW-0336">GPI-anchor</keyword>
<evidence type="ECO:0000256" key="5">
    <source>
        <dbReference type="ARBA" id="ARBA00022729"/>
    </source>
</evidence>
<dbReference type="GO" id="GO:0009897">
    <property type="term" value="C:external side of plasma membrane"/>
    <property type="evidence" value="ECO:0007669"/>
    <property type="project" value="TreeGrafter"/>
</dbReference>
<dbReference type="SMART" id="SM00907">
    <property type="entry name" value="GDNF"/>
    <property type="match status" value="3"/>
</dbReference>
<reference evidence="14" key="1">
    <citation type="submission" date="2025-08" db="UniProtKB">
        <authorList>
            <consortium name="Ensembl"/>
        </authorList>
    </citation>
    <scope>IDENTIFICATION</scope>
</reference>